<keyword evidence="2" id="KW-1185">Reference proteome</keyword>
<dbReference type="Proteomes" id="UP001234343">
    <property type="component" value="Unassembled WGS sequence"/>
</dbReference>
<name>A0ABT7STB9_9ALTE</name>
<sequence>MDELELEIAERNAIGFSQPITVLFSKLDGIVSWKAALDIYNKQARHVEIDGTHLGIGFHCDSWRAIGYTLAGQPERLTFAELEDLLVE</sequence>
<evidence type="ECO:0000313" key="1">
    <source>
        <dbReference type="EMBL" id="MDM7859234.1"/>
    </source>
</evidence>
<organism evidence="1 2">
    <name type="scientific">Alteromonas arenosi</name>
    <dbReference type="NCBI Taxonomy" id="3055817"/>
    <lineage>
        <taxon>Bacteria</taxon>
        <taxon>Pseudomonadati</taxon>
        <taxon>Pseudomonadota</taxon>
        <taxon>Gammaproteobacteria</taxon>
        <taxon>Alteromonadales</taxon>
        <taxon>Alteromonadaceae</taxon>
        <taxon>Alteromonas/Salinimonas group</taxon>
        <taxon>Alteromonas</taxon>
    </lineage>
</organism>
<dbReference type="RefSeq" id="WP_289363151.1">
    <property type="nucleotide sequence ID" value="NZ_JAUCBP010000001.1"/>
</dbReference>
<accession>A0ABT7STB9</accession>
<evidence type="ECO:0000313" key="2">
    <source>
        <dbReference type="Proteomes" id="UP001234343"/>
    </source>
</evidence>
<reference evidence="1 2" key="1">
    <citation type="submission" date="2023-06" db="EMBL/GenBank/DDBJ databases">
        <title>Alteromonas sp. ASW11-36 isolated from intertidal sand.</title>
        <authorList>
            <person name="Li Y."/>
        </authorList>
    </citation>
    <scope>NUCLEOTIDE SEQUENCE [LARGE SCALE GENOMIC DNA]</scope>
    <source>
        <strain evidence="1 2">ASW11-36</strain>
    </source>
</reference>
<gene>
    <name evidence="1" type="ORF">QTP81_01270</name>
</gene>
<protein>
    <submittedName>
        <fullName evidence="1">Uncharacterized protein</fullName>
    </submittedName>
</protein>
<dbReference type="EMBL" id="JAUCBP010000001">
    <property type="protein sequence ID" value="MDM7859234.1"/>
    <property type="molecule type" value="Genomic_DNA"/>
</dbReference>
<proteinExistence type="predicted"/>
<comment type="caution">
    <text evidence="1">The sequence shown here is derived from an EMBL/GenBank/DDBJ whole genome shotgun (WGS) entry which is preliminary data.</text>
</comment>